<dbReference type="GO" id="GO:0006368">
    <property type="term" value="P:transcription elongation by RNA polymerase II"/>
    <property type="evidence" value="ECO:0000318"/>
    <property type="project" value="GO_Central"/>
</dbReference>
<evidence type="ECO:0000256" key="6">
    <source>
        <dbReference type="ARBA" id="ARBA00023163"/>
    </source>
</evidence>
<evidence type="ECO:0000256" key="8">
    <source>
        <dbReference type="PROSITE-ProRule" id="PRU00035"/>
    </source>
</evidence>
<feature type="domain" description="BAH" evidence="12">
    <location>
        <begin position="767"/>
        <end position="884"/>
    </location>
</feature>
<feature type="coiled-coil region" evidence="9">
    <location>
        <begin position="585"/>
        <end position="619"/>
    </location>
</feature>
<dbReference type="InParanoid" id="B3RLS9"/>
<dbReference type="HOGENOM" id="CLU_270450_0_0_1"/>
<dbReference type="OrthoDB" id="10009055at2759"/>
<dbReference type="PhylomeDB" id="B3RLS9"/>
<keyword evidence="7" id="KW-0539">Nucleus</keyword>
<evidence type="ECO:0008006" key="15">
    <source>
        <dbReference type="Google" id="ProtNLM"/>
    </source>
</evidence>
<feature type="domain" description="Bromo" evidence="11">
    <location>
        <begin position="212"/>
        <end position="282"/>
    </location>
</feature>
<dbReference type="Gene3D" id="2.30.30.490">
    <property type="match status" value="3"/>
</dbReference>
<dbReference type="InterPro" id="IPR001487">
    <property type="entry name" value="Bromodomain"/>
</dbReference>
<keyword evidence="4" id="KW-0805">Transcription regulation</keyword>
<keyword evidence="14" id="KW-1185">Reference proteome</keyword>
<dbReference type="InterPro" id="IPR018359">
    <property type="entry name" value="Bromodomain_CS"/>
</dbReference>
<dbReference type="FunFam" id="1.20.920.10:FF:000168">
    <property type="entry name" value="Protein polybromo-1"/>
    <property type="match status" value="1"/>
</dbReference>
<evidence type="ECO:0000256" key="9">
    <source>
        <dbReference type="SAM" id="Coils"/>
    </source>
</evidence>
<evidence type="ECO:0000256" key="5">
    <source>
        <dbReference type="ARBA" id="ARBA00023117"/>
    </source>
</evidence>
<comment type="subcellular location">
    <subcellularLocation>
        <location evidence="1">Nucleus</location>
    </subcellularLocation>
</comment>
<dbReference type="STRING" id="10228.B3RLS9"/>
<dbReference type="SMART" id="SM00297">
    <property type="entry name" value="BROMO"/>
    <property type="match status" value="3"/>
</dbReference>
<dbReference type="InterPro" id="IPR037382">
    <property type="entry name" value="Rsc/polybromo"/>
</dbReference>
<evidence type="ECO:0000256" key="2">
    <source>
        <dbReference type="ARBA" id="ARBA00022737"/>
    </source>
</evidence>
<dbReference type="GO" id="GO:0016586">
    <property type="term" value="C:RSC-type complex"/>
    <property type="evidence" value="ECO:0000318"/>
    <property type="project" value="GO_Central"/>
</dbReference>
<feature type="compositionally biased region" description="Polar residues" evidence="10">
    <location>
        <begin position="32"/>
        <end position="54"/>
    </location>
</feature>
<feature type="compositionally biased region" description="Polar residues" evidence="10">
    <location>
        <begin position="950"/>
        <end position="982"/>
    </location>
</feature>
<protein>
    <recommendedName>
        <fullName evidence="15">Protein polybromo-1</fullName>
    </recommendedName>
</protein>
<dbReference type="EMBL" id="DS985241">
    <property type="protein sequence ID" value="EDV28838.1"/>
    <property type="molecule type" value="Genomic_DNA"/>
</dbReference>
<feature type="domain" description="Bromo" evidence="11">
    <location>
        <begin position="360"/>
        <end position="430"/>
    </location>
</feature>
<dbReference type="InterPro" id="IPR036427">
    <property type="entry name" value="Bromodomain-like_sf"/>
</dbReference>
<keyword evidence="6" id="KW-0804">Transcription</keyword>
<dbReference type="PANTHER" id="PTHR16062">
    <property type="entry name" value="SWI/SNF-RELATED"/>
    <property type="match status" value="1"/>
</dbReference>
<dbReference type="GeneID" id="6749995"/>
<evidence type="ECO:0000256" key="7">
    <source>
        <dbReference type="ARBA" id="ARBA00023242"/>
    </source>
</evidence>
<dbReference type="Gene3D" id="1.20.920.10">
    <property type="entry name" value="Bromodomain-like"/>
    <property type="match status" value="5"/>
</dbReference>
<evidence type="ECO:0000259" key="11">
    <source>
        <dbReference type="PROSITE" id="PS50014"/>
    </source>
</evidence>
<organism evidence="13 14">
    <name type="scientific">Trichoplax adhaerens</name>
    <name type="common">Trichoplax reptans</name>
    <dbReference type="NCBI Taxonomy" id="10228"/>
    <lineage>
        <taxon>Eukaryota</taxon>
        <taxon>Metazoa</taxon>
        <taxon>Placozoa</taxon>
        <taxon>Uniplacotomia</taxon>
        <taxon>Trichoplacea</taxon>
        <taxon>Trichoplacidae</taxon>
        <taxon>Trichoplax</taxon>
    </lineage>
</organism>
<gene>
    <name evidence="13" type="ORF">TRIADDRAFT_52108</name>
</gene>
<dbReference type="Proteomes" id="UP000009022">
    <property type="component" value="Unassembled WGS sequence"/>
</dbReference>
<dbReference type="FunFam" id="1.20.920.10:FF:000176">
    <property type="entry name" value="Predicted protein"/>
    <property type="match status" value="1"/>
</dbReference>
<reference evidence="13 14" key="1">
    <citation type="journal article" date="2008" name="Nature">
        <title>The Trichoplax genome and the nature of placozoans.</title>
        <authorList>
            <person name="Srivastava M."/>
            <person name="Begovic E."/>
            <person name="Chapman J."/>
            <person name="Putnam N.H."/>
            <person name="Hellsten U."/>
            <person name="Kawashima T."/>
            <person name="Kuo A."/>
            <person name="Mitros T."/>
            <person name="Salamov A."/>
            <person name="Carpenter M.L."/>
            <person name="Signorovitch A.Y."/>
            <person name="Moreno M.A."/>
            <person name="Kamm K."/>
            <person name="Grimwood J."/>
            <person name="Schmutz J."/>
            <person name="Shapiro H."/>
            <person name="Grigoriev I.V."/>
            <person name="Buss L.W."/>
            <person name="Schierwater B."/>
            <person name="Dellaporta S.L."/>
            <person name="Rokhsar D.S."/>
        </authorList>
    </citation>
    <scope>NUCLEOTIDE SEQUENCE [LARGE SCALE GENOMIC DNA]</scope>
    <source>
        <strain evidence="13 14">Grell-BS-1999</strain>
    </source>
</reference>
<evidence type="ECO:0000313" key="13">
    <source>
        <dbReference type="EMBL" id="EDV28838.1"/>
    </source>
</evidence>
<feature type="compositionally biased region" description="Acidic residues" evidence="10">
    <location>
        <begin position="928"/>
        <end position="939"/>
    </location>
</feature>
<dbReference type="KEGG" id="tad:TRIADDRAFT_52108"/>
<dbReference type="PRINTS" id="PR00503">
    <property type="entry name" value="BROMODOMAIN"/>
</dbReference>
<evidence type="ECO:0000259" key="12">
    <source>
        <dbReference type="PROSITE" id="PS51038"/>
    </source>
</evidence>
<sequence>MDIQETSSSKRKQTNSTEEVDAKQKRRKLTHTETNSNYIEEFNNKGNATVSGNSKSTMRKLINDVRQLKDDTGRLICEMFIELPSQEEYPDYYVIIKEPIDLTIIDRRLKGGHYRDLLGLRDDLLLMIKNAHKFNQPGSSIYQDATIIKKSVNVFCNKLQSASGEQSISSRASTTVSEEASSVANASEDEKKEEVNIYFTLYDTVTEFINSNDQSLSDELTKLPSKKANRAYYEVVKNPLSLFKIQSRLRANYYDKLEKLYDDLDLTLQNAQLVNESSSKVYKDKSGRLLCDIFWKLPSKKTYPSYYSVIKKPIDLTQIERRIKLCKYDSEEGLLDDFKLMFDNAKTFNEEGSQIYEDESGANISEPFLELPSRSEYPDYYDVVTKPIDIAMVKAKNDADEYGSIEDAVSDLLLVFENSCKYNDPESQIYKDALKLHDFVVAKQIELEGRGNCTIPNVSIAMQDLLQMIFGSLVTTKIGSHSPYRSIVEFSRRRKSKDQKKFTSSVNSAPKLDLSEIWEMLRKKEYRSLNKLQKDLFSIIVDVRKNVGLDSQHYADAVHLQKLFIQERDRLSDERLQSVALNYTLMKLETELNEEKAANKEANNHANELEDKSEESKRQYLDKIVKGGITFRKGEYAYIIPREKNLKPHIMCIEDLWKSPSNSQEVFRSDINHSVKASSIMGKCHVMYVKDFIRSRAKVWDSSQFEAEYELRDEILQLDRFSSVFANVNQSNSDTTTGSSDATENVLLPSIKEEGKTFYEQHKSETGTFKLGDYVYVRSEESWPYIARIDKIWNDSKTDLTYFHGPWFVRPLEIKQSSNQEFYLKEVFLSNIEDTNPILSIIGRCSVFSVKDYCSCRIVDIPEVDVYICESKYNERDHQIRKLRGLKKHTLSSECNADEIYYFPSEIEPSKAPLKKLHRSDIQQSEETNADSEPSDDDAQERSSLEDGPHTQTPSRNSTAVNSTQSEQINGDTPIHPSNSPYVHTIVPPSAPVYSNTPQANPMPVDVMPKAFHPPRNIFANAVPNPVSNSWIPPTSTVVPNNPRGTYVVPHAVPSLTPNIPPNPPQMVPVQPPQNYVPVPPPTSEQQNNQPKSQQLAIQDVFVSPPKSARKLLHSNAYNRYLDALEKEQNFPPSQPRNSSLRLKPEEWLASSALINNGNYIEILRSLKENLLRDAFIDFTYNKTCSCSVQSCEYVLLSYVIITF</sequence>
<dbReference type="GO" id="GO:0006338">
    <property type="term" value="P:chromatin remodeling"/>
    <property type="evidence" value="ECO:0000318"/>
    <property type="project" value="GO_Central"/>
</dbReference>
<dbReference type="CTD" id="6749995"/>
<dbReference type="PROSITE" id="PS50014">
    <property type="entry name" value="BROMODOMAIN_2"/>
    <property type="match status" value="4"/>
</dbReference>
<dbReference type="Pfam" id="PF01426">
    <property type="entry name" value="BAH"/>
    <property type="match status" value="1"/>
</dbReference>
<keyword evidence="3" id="KW-0156">Chromatin regulator</keyword>
<feature type="domain" description="Bromo" evidence="11">
    <location>
        <begin position="286"/>
        <end position="356"/>
    </location>
</feature>
<keyword evidence="2" id="KW-0677">Repeat</keyword>
<feature type="compositionally biased region" description="Basic and acidic residues" evidence="10">
    <location>
        <begin position="940"/>
        <end position="949"/>
    </location>
</feature>
<dbReference type="eggNOG" id="KOG1827">
    <property type="taxonomic scope" value="Eukaryota"/>
</dbReference>
<dbReference type="GO" id="GO:0003682">
    <property type="term" value="F:chromatin binding"/>
    <property type="evidence" value="ECO:0000318"/>
    <property type="project" value="GO_Central"/>
</dbReference>
<feature type="compositionally biased region" description="Polar residues" evidence="10">
    <location>
        <begin position="1084"/>
        <end position="1095"/>
    </location>
</feature>
<dbReference type="AlphaFoldDB" id="B3RLS9"/>
<dbReference type="SUPFAM" id="SSF47370">
    <property type="entry name" value="Bromodomain"/>
    <property type="match status" value="5"/>
</dbReference>
<keyword evidence="9" id="KW-0175">Coiled coil</keyword>
<keyword evidence="5 8" id="KW-0103">Bromodomain</keyword>
<proteinExistence type="predicted"/>
<feature type="domain" description="Bromo" evidence="11">
    <location>
        <begin position="72"/>
        <end position="142"/>
    </location>
</feature>
<dbReference type="FunFam" id="2.30.30.490:FF:000050">
    <property type="entry name" value="Protein polybromo-1"/>
    <property type="match status" value="1"/>
</dbReference>
<dbReference type="InterPro" id="IPR001025">
    <property type="entry name" value="BAH_dom"/>
</dbReference>
<dbReference type="InterPro" id="IPR043151">
    <property type="entry name" value="BAH_sf"/>
</dbReference>
<dbReference type="SMART" id="SM00439">
    <property type="entry name" value="BAH"/>
    <property type="match status" value="2"/>
</dbReference>
<evidence type="ECO:0000256" key="1">
    <source>
        <dbReference type="ARBA" id="ARBA00004123"/>
    </source>
</evidence>
<dbReference type="RefSeq" id="XP_002108040.1">
    <property type="nucleotide sequence ID" value="XM_002108004.1"/>
</dbReference>
<dbReference type="PROSITE" id="PS00633">
    <property type="entry name" value="BROMODOMAIN_1"/>
    <property type="match status" value="1"/>
</dbReference>
<feature type="region of interest" description="Disordered" evidence="10">
    <location>
        <begin position="913"/>
        <end position="987"/>
    </location>
</feature>
<dbReference type="PANTHER" id="PTHR16062:SF19">
    <property type="entry name" value="PROTEIN POLYBROMO-1"/>
    <property type="match status" value="1"/>
</dbReference>
<accession>B3RLS9</accession>
<feature type="region of interest" description="Disordered" evidence="10">
    <location>
        <begin position="1"/>
        <end position="54"/>
    </location>
</feature>
<evidence type="ECO:0000313" key="14">
    <source>
        <dbReference type="Proteomes" id="UP000009022"/>
    </source>
</evidence>
<feature type="region of interest" description="Disordered" evidence="10">
    <location>
        <begin position="1072"/>
        <end position="1095"/>
    </location>
</feature>
<evidence type="ECO:0000256" key="4">
    <source>
        <dbReference type="ARBA" id="ARBA00023015"/>
    </source>
</evidence>
<dbReference type="Pfam" id="PF00439">
    <property type="entry name" value="Bromodomain"/>
    <property type="match status" value="4"/>
</dbReference>
<evidence type="ECO:0000256" key="10">
    <source>
        <dbReference type="SAM" id="MobiDB-lite"/>
    </source>
</evidence>
<evidence type="ECO:0000256" key="3">
    <source>
        <dbReference type="ARBA" id="ARBA00022853"/>
    </source>
</evidence>
<name>B3RLS9_TRIAD</name>
<dbReference type="PROSITE" id="PS51038">
    <property type="entry name" value="BAH"/>
    <property type="match status" value="1"/>
</dbReference>